<dbReference type="Gene3D" id="3.30.200.20">
    <property type="entry name" value="Phosphorylase Kinase, domain 1"/>
    <property type="match status" value="1"/>
</dbReference>
<dbReference type="InterPro" id="IPR000719">
    <property type="entry name" value="Prot_kinase_dom"/>
</dbReference>
<evidence type="ECO:0000313" key="4">
    <source>
        <dbReference type="Proteomes" id="UP000095281"/>
    </source>
</evidence>
<keyword evidence="1" id="KW-0547">Nucleotide-binding</keyword>
<reference evidence="5" key="1">
    <citation type="submission" date="2016-11" db="UniProtKB">
        <authorList>
            <consortium name="WormBaseParasite"/>
        </authorList>
    </citation>
    <scope>IDENTIFICATION</scope>
</reference>
<feature type="binding site" evidence="1">
    <location>
        <position position="88"/>
    </location>
    <ligand>
        <name>ATP</name>
        <dbReference type="ChEBI" id="CHEBI:30616"/>
    </ligand>
</feature>
<feature type="domain" description="Protein kinase" evidence="3">
    <location>
        <begin position="59"/>
        <end position="132"/>
    </location>
</feature>
<sequence>MKIFHLLLFLPLILIELSVSGDTSSESSNDAQSAKFKCKHGRKFDHSLTTYVGNIVLNTNKRHRIGSGGFGNIYHAYWPNQYRCVALKISSMKTSKSRKAVNNEVNVLQQFSEFDESQSHIIRIFGKYVLIY</sequence>
<evidence type="ECO:0000256" key="1">
    <source>
        <dbReference type="PROSITE-ProRule" id="PRU10141"/>
    </source>
</evidence>
<evidence type="ECO:0000313" key="5">
    <source>
        <dbReference type="WBParaSite" id="MhA1_Contig1082.frz3.gene3"/>
    </source>
</evidence>
<dbReference type="GO" id="GO:0004672">
    <property type="term" value="F:protein kinase activity"/>
    <property type="evidence" value="ECO:0007669"/>
    <property type="project" value="InterPro"/>
</dbReference>
<feature type="signal peptide" evidence="2">
    <location>
        <begin position="1"/>
        <end position="20"/>
    </location>
</feature>
<name>A0A1I8AY00_MELHA</name>
<organism evidence="4 5">
    <name type="scientific">Meloidogyne hapla</name>
    <name type="common">Root-knot nematode worm</name>
    <dbReference type="NCBI Taxonomy" id="6305"/>
    <lineage>
        <taxon>Eukaryota</taxon>
        <taxon>Metazoa</taxon>
        <taxon>Ecdysozoa</taxon>
        <taxon>Nematoda</taxon>
        <taxon>Chromadorea</taxon>
        <taxon>Rhabditida</taxon>
        <taxon>Tylenchina</taxon>
        <taxon>Tylenchomorpha</taxon>
        <taxon>Tylenchoidea</taxon>
        <taxon>Meloidogynidae</taxon>
        <taxon>Meloidogyninae</taxon>
        <taxon>Meloidogyne</taxon>
    </lineage>
</organism>
<dbReference type="InterPro" id="IPR011009">
    <property type="entry name" value="Kinase-like_dom_sf"/>
</dbReference>
<proteinExistence type="predicted"/>
<dbReference type="PROSITE" id="PS00107">
    <property type="entry name" value="PROTEIN_KINASE_ATP"/>
    <property type="match status" value="1"/>
</dbReference>
<dbReference type="AlphaFoldDB" id="A0A1I8AY00"/>
<accession>A0A1I8AY00</accession>
<protein>
    <submittedName>
        <fullName evidence="5">Protein kinase domain-containing protein</fullName>
    </submittedName>
</protein>
<evidence type="ECO:0000256" key="2">
    <source>
        <dbReference type="SAM" id="SignalP"/>
    </source>
</evidence>
<feature type="chain" id="PRO_5009315232" evidence="2">
    <location>
        <begin position="21"/>
        <end position="132"/>
    </location>
</feature>
<dbReference type="InterPro" id="IPR017441">
    <property type="entry name" value="Protein_kinase_ATP_BS"/>
</dbReference>
<keyword evidence="4" id="KW-1185">Reference proteome</keyword>
<dbReference type="SUPFAM" id="SSF56112">
    <property type="entry name" value="Protein kinase-like (PK-like)"/>
    <property type="match status" value="1"/>
</dbReference>
<keyword evidence="1" id="KW-0067">ATP-binding</keyword>
<dbReference type="GO" id="GO:0005524">
    <property type="term" value="F:ATP binding"/>
    <property type="evidence" value="ECO:0007669"/>
    <property type="project" value="UniProtKB-UniRule"/>
</dbReference>
<dbReference type="PROSITE" id="PS50011">
    <property type="entry name" value="PROTEIN_KINASE_DOM"/>
    <property type="match status" value="1"/>
</dbReference>
<keyword evidence="2" id="KW-0732">Signal</keyword>
<evidence type="ECO:0000259" key="3">
    <source>
        <dbReference type="PROSITE" id="PS50011"/>
    </source>
</evidence>
<dbReference type="WBParaSite" id="MhA1_Contig1082.frz3.gene3">
    <property type="protein sequence ID" value="MhA1_Contig1082.frz3.gene3"/>
    <property type="gene ID" value="MhA1_Contig1082.frz3.gene3"/>
</dbReference>
<dbReference type="Proteomes" id="UP000095281">
    <property type="component" value="Unplaced"/>
</dbReference>